<keyword evidence="3" id="KW-1185">Reference proteome</keyword>
<sequence length="134" mass="14317">MVGGVPNMGVPVGVPVCSPPPKGDKVRPPAAPTPIVLTPASSASDVSPISETSPESIFEPRTPARHQIESSKLRQIDHQIESSKLRQIDHQIESSKLRQIDLSNVSLRLSAAAPSPEPSSKTPRSRTFIIFPAV</sequence>
<name>A0A0M0JCJ8_9EUKA</name>
<accession>A0A0M0JCJ8</accession>
<dbReference type="Proteomes" id="UP000037460">
    <property type="component" value="Unassembled WGS sequence"/>
</dbReference>
<evidence type="ECO:0000313" key="3">
    <source>
        <dbReference type="Proteomes" id="UP000037460"/>
    </source>
</evidence>
<dbReference type="EMBL" id="JWZX01003128">
    <property type="protein sequence ID" value="KOO24072.1"/>
    <property type="molecule type" value="Genomic_DNA"/>
</dbReference>
<dbReference type="AlphaFoldDB" id="A0A0M0JCJ8"/>
<protein>
    <submittedName>
        <fullName evidence="2">Uncharacterized protein</fullName>
    </submittedName>
</protein>
<feature type="region of interest" description="Disordered" evidence="1">
    <location>
        <begin position="19"/>
        <end position="73"/>
    </location>
</feature>
<feature type="compositionally biased region" description="Polar residues" evidence="1">
    <location>
        <begin position="39"/>
        <end position="55"/>
    </location>
</feature>
<comment type="caution">
    <text evidence="2">The sequence shown here is derived from an EMBL/GenBank/DDBJ whole genome shotgun (WGS) entry which is preliminary data.</text>
</comment>
<evidence type="ECO:0000256" key="1">
    <source>
        <dbReference type="SAM" id="MobiDB-lite"/>
    </source>
</evidence>
<gene>
    <name evidence="2" type="ORF">Ctob_003266</name>
</gene>
<proteinExistence type="predicted"/>
<organism evidence="2 3">
    <name type="scientific">Chrysochromulina tobinii</name>
    <dbReference type="NCBI Taxonomy" id="1460289"/>
    <lineage>
        <taxon>Eukaryota</taxon>
        <taxon>Haptista</taxon>
        <taxon>Haptophyta</taxon>
        <taxon>Prymnesiophyceae</taxon>
        <taxon>Prymnesiales</taxon>
        <taxon>Chrysochromulinaceae</taxon>
        <taxon>Chrysochromulina</taxon>
    </lineage>
</organism>
<evidence type="ECO:0000313" key="2">
    <source>
        <dbReference type="EMBL" id="KOO24072.1"/>
    </source>
</evidence>
<reference evidence="3" key="1">
    <citation type="journal article" date="2015" name="PLoS Genet.">
        <title>Genome Sequence and Transcriptome Analyses of Chrysochromulina tobin: Metabolic Tools for Enhanced Algal Fitness in the Prominent Order Prymnesiales (Haptophyceae).</title>
        <authorList>
            <person name="Hovde B.T."/>
            <person name="Deodato C.R."/>
            <person name="Hunsperger H.M."/>
            <person name="Ryken S.A."/>
            <person name="Yost W."/>
            <person name="Jha R.K."/>
            <person name="Patterson J."/>
            <person name="Monnat R.J. Jr."/>
            <person name="Barlow S.B."/>
            <person name="Starkenburg S.R."/>
            <person name="Cattolico R.A."/>
        </authorList>
    </citation>
    <scope>NUCLEOTIDE SEQUENCE</scope>
    <source>
        <strain evidence="3">CCMP291</strain>
    </source>
</reference>